<dbReference type="Proteomes" id="UP000248553">
    <property type="component" value="Unassembled WGS sequence"/>
</dbReference>
<dbReference type="PROSITE" id="PS51257">
    <property type="entry name" value="PROKAR_LIPOPROTEIN"/>
    <property type="match status" value="1"/>
</dbReference>
<sequence>MIKLFAGLLTGAALLALGSCEPKKKEDPRPTDPVPARLTLVRGGTQSGTFGAFVPDSVVLQVQPAGNAPANGYLVSYRLTGNGYVEAANNWGMPRGLLRADARGRIRVRWSLGCDLLQQKTTFYLFDASCADPSQGQCTPLDSVSARATARQGSGWVRACGGEPMSGGLQSSICNCAGRLYMVMGGKGYASQDEGVNWRLLPLPAVNDYVRFLKCNSRGTVYALMENSGVHVSNDQGATWTAVNNGILDHRYPIDLVAEDNNVFVSFFNDGLYRSTNNGGFWRKQLVAGQYWEQYSLLTRLPGGELFLVDKWSNLFKSTDNGSNWLRQTPAAQYVRSQVTALAVDHTGNLVVGSGDALLAVLNPASLTGTVSSFYTPQTHTSHSIYNITSARNRLYFVVLGNLTPGVYAGTPGSYALATPGFTPRIYNYFVKADGSLMLITDSGVYYHAP</sequence>
<organism evidence="2 3">
    <name type="scientific">Hymenobacter edaphi</name>
    <dbReference type="NCBI Taxonomy" id="2211146"/>
    <lineage>
        <taxon>Bacteria</taxon>
        <taxon>Pseudomonadati</taxon>
        <taxon>Bacteroidota</taxon>
        <taxon>Cytophagia</taxon>
        <taxon>Cytophagales</taxon>
        <taxon>Hymenobacteraceae</taxon>
        <taxon>Hymenobacter</taxon>
    </lineage>
</organism>
<evidence type="ECO:0000313" key="2">
    <source>
        <dbReference type="EMBL" id="RAK70166.1"/>
    </source>
</evidence>
<protein>
    <recommendedName>
        <fullName evidence="1">DUF6242 domain-containing protein</fullName>
    </recommendedName>
</protein>
<feature type="domain" description="DUF6242" evidence="1">
    <location>
        <begin position="149"/>
        <end position="244"/>
    </location>
</feature>
<evidence type="ECO:0000313" key="3">
    <source>
        <dbReference type="Proteomes" id="UP000248553"/>
    </source>
</evidence>
<reference evidence="3" key="1">
    <citation type="submission" date="2018-05" db="EMBL/GenBank/DDBJ databases">
        <authorList>
            <person name="Nie L."/>
        </authorList>
    </citation>
    <scope>NUCLEOTIDE SEQUENCE [LARGE SCALE GENOMIC DNA]</scope>
    <source>
        <strain evidence="3">NL</strain>
    </source>
</reference>
<dbReference type="InterPro" id="IPR015943">
    <property type="entry name" value="WD40/YVTN_repeat-like_dom_sf"/>
</dbReference>
<dbReference type="SUPFAM" id="SSF110296">
    <property type="entry name" value="Oligoxyloglucan reducing end-specific cellobiohydrolase"/>
    <property type="match status" value="1"/>
</dbReference>
<proteinExistence type="predicted"/>
<dbReference type="Gene3D" id="2.130.10.10">
    <property type="entry name" value="YVTN repeat-like/Quinoprotein amine dehydrogenase"/>
    <property type="match status" value="2"/>
</dbReference>
<dbReference type="Pfam" id="PF25852">
    <property type="entry name" value="DUF6242_C"/>
    <property type="match status" value="1"/>
</dbReference>
<evidence type="ECO:0000259" key="1">
    <source>
        <dbReference type="Pfam" id="PF25852"/>
    </source>
</evidence>
<dbReference type="InterPro" id="IPR058667">
    <property type="entry name" value="DUF6242_C"/>
</dbReference>
<dbReference type="CDD" id="cd15482">
    <property type="entry name" value="Sialidase_non-viral"/>
    <property type="match status" value="1"/>
</dbReference>
<keyword evidence="3" id="KW-1185">Reference proteome</keyword>
<dbReference type="EMBL" id="QHKM01000001">
    <property type="protein sequence ID" value="RAK70166.1"/>
    <property type="molecule type" value="Genomic_DNA"/>
</dbReference>
<name>A0A328BVU3_9BACT</name>
<comment type="caution">
    <text evidence="2">The sequence shown here is derived from an EMBL/GenBank/DDBJ whole genome shotgun (WGS) entry which is preliminary data.</text>
</comment>
<dbReference type="OrthoDB" id="9757809at2"/>
<gene>
    <name evidence="2" type="ORF">DLM85_04770</name>
</gene>
<accession>A0A328BVU3</accession>
<dbReference type="RefSeq" id="WP_111476900.1">
    <property type="nucleotide sequence ID" value="NZ_QHKM01000001.1"/>
</dbReference>
<dbReference type="AlphaFoldDB" id="A0A328BVU3"/>